<reference evidence="20 21" key="1">
    <citation type="journal article" date="2011" name="PLoS Genet.">
        <title>Finished genome of the fungal wheat pathogen Mycosphaerella graminicola reveals dispensome structure, chromosome plasticity, and stealth pathogenesis.</title>
        <authorList>
            <person name="Goodwin S.B."/>
            <person name="Ben M'barek S."/>
            <person name="Dhillon B."/>
            <person name="Wittenberg A.H.J."/>
            <person name="Crane C.F."/>
            <person name="Hane J.K."/>
            <person name="Foster A.J."/>
            <person name="Van der Lee T.A.J."/>
            <person name="Grimwood J."/>
            <person name="Aerts A."/>
            <person name="Antoniw J."/>
            <person name="Bailey A."/>
            <person name="Bluhm B."/>
            <person name="Bowler J."/>
            <person name="Bristow J."/>
            <person name="van der Burgt A."/>
            <person name="Canto-Canche B."/>
            <person name="Churchill A.C.L."/>
            <person name="Conde-Ferraez L."/>
            <person name="Cools H.J."/>
            <person name="Coutinho P.M."/>
            <person name="Csukai M."/>
            <person name="Dehal P."/>
            <person name="De Wit P."/>
            <person name="Donzelli B."/>
            <person name="van de Geest H.C."/>
            <person name="van Ham R.C.H.J."/>
            <person name="Hammond-Kosack K.E."/>
            <person name="Henrissat B."/>
            <person name="Kilian A."/>
            <person name="Kobayashi A.K."/>
            <person name="Koopmann E."/>
            <person name="Kourmpetis Y."/>
            <person name="Kuzniar A."/>
            <person name="Lindquist E."/>
            <person name="Lombard V."/>
            <person name="Maliepaard C."/>
            <person name="Martins N."/>
            <person name="Mehrabi R."/>
            <person name="Nap J.P.H."/>
            <person name="Ponomarenko A."/>
            <person name="Rudd J.J."/>
            <person name="Salamov A."/>
            <person name="Schmutz J."/>
            <person name="Schouten H.J."/>
            <person name="Shapiro H."/>
            <person name="Stergiopoulos I."/>
            <person name="Torriani S.F.F."/>
            <person name="Tu H."/>
            <person name="de Vries R.P."/>
            <person name="Waalwijk C."/>
            <person name="Ware S.B."/>
            <person name="Wiebenga A."/>
            <person name="Zwiers L.-H."/>
            <person name="Oliver R.P."/>
            <person name="Grigoriev I.V."/>
            <person name="Kema G.H.J."/>
        </authorList>
    </citation>
    <scope>NUCLEOTIDE SEQUENCE [LARGE SCALE GENOMIC DNA]</scope>
    <source>
        <strain evidence="21">CBS 115943 / IPO323</strain>
    </source>
</reference>
<dbReference type="GeneID" id="13396581"/>
<evidence type="ECO:0000256" key="11">
    <source>
        <dbReference type="ARBA" id="ARBA00023128"/>
    </source>
</evidence>
<dbReference type="GO" id="GO:0036444">
    <property type="term" value="P:calcium import into the mitochondrion"/>
    <property type="evidence" value="ECO:0007669"/>
    <property type="project" value="UniProtKB-ARBA"/>
</dbReference>
<evidence type="ECO:0000256" key="14">
    <source>
        <dbReference type="ARBA" id="ARBA00036634"/>
    </source>
</evidence>
<feature type="region of interest" description="Disordered" evidence="18">
    <location>
        <begin position="219"/>
        <end position="270"/>
    </location>
</feature>
<keyword evidence="4 17" id="KW-0109">Calcium transport</keyword>
<evidence type="ECO:0000256" key="17">
    <source>
        <dbReference type="RuleBase" id="RU367035"/>
    </source>
</evidence>
<protein>
    <recommendedName>
        <fullName evidence="17">Calcium uniporter protein</fullName>
    </recommendedName>
</protein>
<evidence type="ECO:0000256" key="3">
    <source>
        <dbReference type="ARBA" id="ARBA00022448"/>
    </source>
</evidence>
<dbReference type="Proteomes" id="UP000008062">
    <property type="component" value="Chromosome 10"/>
</dbReference>
<feature type="compositionally biased region" description="Basic and acidic residues" evidence="18">
    <location>
        <begin position="77"/>
        <end position="91"/>
    </location>
</feature>
<keyword evidence="3 17" id="KW-0813">Transport</keyword>
<evidence type="ECO:0000313" key="21">
    <source>
        <dbReference type="Proteomes" id="UP000008062"/>
    </source>
</evidence>
<evidence type="ECO:0000256" key="12">
    <source>
        <dbReference type="ARBA" id="ARBA00023136"/>
    </source>
</evidence>
<evidence type="ECO:0000256" key="6">
    <source>
        <dbReference type="ARBA" id="ARBA00022692"/>
    </source>
</evidence>
<feature type="compositionally biased region" description="Basic and acidic residues" evidence="18">
    <location>
        <begin position="426"/>
        <end position="451"/>
    </location>
</feature>
<keyword evidence="13 17" id="KW-0407">Ion channel</keyword>
<dbReference type="GO" id="GO:0051560">
    <property type="term" value="P:mitochondrial calcium ion homeostasis"/>
    <property type="evidence" value="ECO:0007669"/>
    <property type="project" value="UniProtKB-UniRule"/>
</dbReference>
<comment type="function">
    <text evidence="17">Mitochondrial inner membrane calcium uniporter that mediates calcium uptake into mitochondria. Mitochondrial calcium homeostasis plays key roles in cellular physiology and regulates cell bioenergetics, cytoplasmic calcium signals and activation of cell death pathways.</text>
</comment>
<dbReference type="InterPro" id="IPR006769">
    <property type="entry name" value="MCU_C"/>
</dbReference>
<dbReference type="OMA" id="IKHECDA"/>
<dbReference type="GO" id="GO:0015292">
    <property type="term" value="F:uniporter activity"/>
    <property type="evidence" value="ECO:0007669"/>
    <property type="project" value="UniProtKB-UniRule"/>
</dbReference>
<accession>F9XKK5</accession>
<dbReference type="Pfam" id="PF04678">
    <property type="entry name" value="MCU"/>
    <property type="match status" value="1"/>
</dbReference>
<keyword evidence="21" id="KW-1185">Reference proteome</keyword>
<evidence type="ECO:0000256" key="15">
    <source>
        <dbReference type="ARBA" id="ARBA00044966"/>
    </source>
</evidence>
<evidence type="ECO:0000256" key="8">
    <source>
        <dbReference type="ARBA" id="ARBA00022837"/>
    </source>
</evidence>
<gene>
    <name evidence="20" type="ORF">MYCGRDRAFT_62800</name>
</gene>
<evidence type="ECO:0000256" key="10">
    <source>
        <dbReference type="ARBA" id="ARBA00023065"/>
    </source>
</evidence>
<evidence type="ECO:0000313" key="20">
    <source>
        <dbReference type="EMBL" id="EGP83723.1"/>
    </source>
</evidence>
<dbReference type="PANTHER" id="PTHR13462:SF10">
    <property type="entry name" value="CALCIUM UNIPORTER PROTEIN, MITOCHONDRIAL"/>
    <property type="match status" value="1"/>
</dbReference>
<dbReference type="eggNOG" id="KOG2966">
    <property type="taxonomic scope" value="Eukaryota"/>
</dbReference>
<dbReference type="PANTHER" id="PTHR13462">
    <property type="entry name" value="CALCIUM UNIPORTER PROTEIN, MITOCHONDRIAL"/>
    <property type="match status" value="1"/>
</dbReference>
<keyword evidence="10 17" id="KW-0406">Ion transport</keyword>
<dbReference type="KEGG" id="ztr:MYCGRDRAFT_62800"/>
<comment type="catalytic activity">
    <reaction evidence="14">
        <text>Ca(2+)(in) = Ca(2+)(out)</text>
        <dbReference type="Rhea" id="RHEA:29671"/>
        <dbReference type="ChEBI" id="CHEBI:29108"/>
    </reaction>
</comment>
<evidence type="ECO:0000256" key="5">
    <source>
        <dbReference type="ARBA" id="ARBA00022673"/>
    </source>
</evidence>
<comment type="subunit">
    <text evidence="15">Homotetramer, assembles in a dimer or dimers configuration with two interfaces.</text>
</comment>
<dbReference type="RefSeq" id="XP_003848747.1">
    <property type="nucleotide sequence ID" value="XM_003848699.1"/>
</dbReference>
<feature type="region of interest" description="Disordered" evidence="18">
    <location>
        <begin position="52"/>
        <end position="123"/>
    </location>
</feature>
<dbReference type="HOGENOM" id="CLU_035826_1_1_1"/>
<keyword evidence="6" id="KW-0812">Transmembrane</keyword>
<evidence type="ECO:0000256" key="7">
    <source>
        <dbReference type="ARBA" id="ARBA00022792"/>
    </source>
</evidence>
<comment type="subcellular location">
    <subcellularLocation>
        <location evidence="1 17">Mitochondrion inner membrane</location>
        <topology evidence="1 17">Multi-pass membrane protein</topology>
    </subcellularLocation>
</comment>
<evidence type="ECO:0000256" key="18">
    <source>
        <dbReference type="SAM" id="MobiDB-lite"/>
    </source>
</evidence>
<organism evidence="20 21">
    <name type="scientific">Zymoseptoria tritici (strain CBS 115943 / IPO323)</name>
    <name type="common">Speckled leaf blotch fungus</name>
    <name type="synonym">Septoria tritici</name>
    <dbReference type="NCBI Taxonomy" id="336722"/>
    <lineage>
        <taxon>Eukaryota</taxon>
        <taxon>Fungi</taxon>
        <taxon>Dikarya</taxon>
        <taxon>Ascomycota</taxon>
        <taxon>Pezizomycotina</taxon>
        <taxon>Dothideomycetes</taxon>
        <taxon>Dothideomycetidae</taxon>
        <taxon>Mycosphaerellales</taxon>
        <taxon>Mycosphaerellaceae</taxon>
        <taxon>Zymoseptoria</taxon>
    </lineage>
</organism>
<dbReference type="InterPro" id="IPR039055">
    <property type="entry name" value="MCU_fam"/>
</dbReference>
<evidence type="ECO:0000256" key="9">
    <source>
        <dbReference type="ARBA" id="ARBA00022989"/>
    </source>
</evidence>
<keyword evidence="9" id="KW-1133">Transmembrane helix</keyword>
<feature type="compositionally biased region" description="Basic and acidic residues" evidence="18">
    <location>
        <begin position="241"/>
        <end position="269"/>
    </location>
</feature>
<feature type="domain" description="Calcium uniporter protein C-terminal" evidence="19">
    <location>
        <begin position="316"/>
        <end position="384"/>
    </location>
</feature>
<proteinExistence type="inferred from homology"/>
<keyword evidence="5 17" id="KW-0107">Calcium channel</keyword>
<comment type="function">
    <text evidence="16">Highly selective calcium channel localized to the inner mitochondrial membrane, which mediates calcium uptake into the mitochondrial matrix. Mitochondrial calcium homeostasis plays key roles in cellular physiology and regulates ATP production, cytoplasmic calcium signals and activation of cell death pathways. Sufficient to operate as a pore-forming channel without the need of calcium-sensor or auxiliary subunit.</text>
</comment>
<dbReference type="GO" id="GO:1990246">
    <property type="term" value="C:uniplex complex"/>
    <property type="evidence" value="ECO:0007669"/>
    <property type="project" value="TreeGrafter"/>
</dbReference>
<comment type="similarity">
    <text evidence="2 17">Belongs to the MCU (TC 1.A.77) family.</text>
</comment>
<dbReference type="GO" id="GO:0005262">
    <property type="term" value="F:calcium channel activity"/>
    <property type="evidence" value="ECO:0007669"/>
    <property type="project" value="UniProtKB-UniRule"/>
</dbReference>
<sequence>MEPLLSRLAIQAAPRIPRSSFTLRPHRPTLSLSSRTPRLFSTTIPRLLPKERKIYDTKSAPDSSFSRPAAELSHNVTQDEKDHFSRVESESKQMQARSPWTREGSDVPPVHRPRSAGAMTKGKLLTTPSRMLKLVLPLTTRDKNEDRKDVEPLALLVHPQQPLSYLERLIQSELPFFWDEKKGRERPPDVVFRAEDSMEDETGNDVEDVVVVEEETVDDNADETMVDGKREKTGKISGGGGDKKEVVRKKREDQVEKDERTAKDPDHANFVRWSPSTEIGDFIRDAARGKEFAVEVEGAPEPIYVGVPSFSDRTYYLRMRLRKISKRISNMADVKQECDELAHRGAKQVARLGFGGLLGWWGAVYYCTFLTDLGWDVMEPNTLYKAKGFDLASWEMLIEEGNRLRREVKLVAEEYDVEWDEMKDEGEEKVRKALQSERKKAAGGKDKAKEKDDDDEKDD</sequence>
<evidence type="ECO:0000256" key="13">
    <source>
        <dbReference type="ARBA" id="ARBA00023303"/>
    </source>
</evidence>
<dbReference type="OrthoDB" id="278338at2759"/>
<evidence type="ECO:0000256" key="2">
    <source>
        <dbReference type="ARBA" id="ARBA00005653"/>
    </source>
</evidence>
<evidence type="ECO:0000256" key="16">
    <source>
        <dbReference type="ARBA" id="ARBA00045938"/>
    </source>
</evidence>
<keyword evidence="8 17" id="KW-0106">Calcium</keyword>
<keyword evidence="11 17" id="KW-0496">Mitochondrion</keyword>
<dbReference type="EMBL" id="CM001205">
    <property type="protein sequence ID" value="EGP83723.1"/>
    <property type="molecule type" value="Genomic_DNA"/>
</dbReference>
<name>F9XKK5_ZYMTI</name>
<feature type="region of interest" description="Disordered" evidence="18">
    <location>
        <begin position="422"/>
        <end position="459"/>
    </location>
</feature>
<dbReference type="InParanoid" id="F9XKK5"/>
<keyword evidence="7 17" id="KW-0999">Mitochondrion inner membrane</keyword>
<keyword evidence="12" id="KW-0472">Membrane</keyword>
<evidence type="ECO:0000259" key="19">
    <source>
        <dbReference type="Pfam" id="PF04678"/>
    </source>
</evidence>
<evidence type="ECO:0000256" key="4">
    <source>
        <dbReference type="ARBA" id="ARBA00022568"/>
    </source>
</evidence>
<dbReference type="AlphaFoldDB" id="F9XKK5"/>
<evidence type="ECO:0000256" key="1">
    <source>
        <dbReference type="ARBA" id="ARBA00004448"/>
    </source>
</evidence>